<sequence length="73" mass="7696">MGTTTGGPVQPGDEVEPEWVAEEVLPDEVPEEGEPLGDQGLGSLPDAADEADVVDQHTEVPDEDDDLDRAALE</sequence>
<dbReference type="Proteomes" id="UP000316747">
    <property type="component" value="Unassembled WGS sequence"/>
</dbReference>
<dbReference type="EMBL" id="VFPM01000003">
    <property type="protein sequence ID" value="TQM58158.1"/>
    <property type="molecule type" value="Genomic_DNA"/>
</dbReference>
<dbReference type="AlphaFoldDB" id="A0A543HIJ5"/>
<evidence type="ECO:0000313" key="2">
    <source>
        <dbReference type="EMBL" id="TQM58158.1"/>
    </source>
</evidence>
<proteinExistence type="predicted"/>
<keyword evidence="3" id="KW-1185">Reference proteome</keyword>
<reference evidence="2 3" key="1">
    <citation type="submission" date="2019-06" db="EMBL/GenBank/DDBJ databases">
        <title>Genome sequencing of plant associated microbes to promote plant fitness in Sorghum bicolor and Oryza sativa.</title>
        <authorList>
            <person name="Coleman-Derr D."/>
        </authorList>
    </citation>
    <scope>NUCLEOTIDE SEQUENCE [LARGE SCALE GENOMIC DNA]</scope>
    <source>
        <strain evidence="2 3">KV-663</strain>
    </source>
</reference>
<evidence type="ECO:0000256" key="1">
    <source>
        <dbReference type="SAM" id="MobiDB-lite"/>
    </source>
</evidence>
<name>A0A543HIJ5_9MICO</name>
<comment type="caution">
    <text evidence="2">The sequence shown here is derived from an EMBL/GenBank/DDBJ whole genome shotgun (WGS) entry which is preliminary data.</text>
</comment>
<gene>
    <name evidence="2" type="ORF">FBY41_3517</name>
</gene>
<feature type="compositionally biased region" description="Acidic residues" evidence="1">
    <location>
        <begin position="24"/>
        <end position="35"/>
    </location>
</feature>
<evidence type="ECO:0000313" key="3">
    <source>
        <dbReference type="Proteomes" id="UP000316747"/>
    </source>
</evidence>
<accession>A0A543HIJ5</accession>
<organism evidence="2 3">
    <name type="scientific">Humibacillus xanthopallidus</name>
    <dbReference type="NCBI Taxonomy" id="412689"/>
    <lineage>
        <taxon>Bacteria</taxon>
        <taxon>Bacillati</taxon>
        <taxon>Actinomycetota</taxon>
        <taxon>Actinomycetes</taxon>
        <taxon>Micrococcales</taxon>
        <taxon>Intrasporangiaceae</taxon>
        <taxon>Humibacillus</taxon>
    </lineage>
</organism>
<feature type="region of interest" description="Disordered" evidence="1">
    <location>
        <begin position="24"/>
        <end position="73"/>
    </location>
</feature>
<protein>
    <submittedName>
        <fullName evidence="2">Uncharacterized protein</fullName>
    </submittedName>
</protein>